<dbReference type="PANTHER" id="PTHR14437">
    <property type="entry name" value="TRANSMEMBRANE PROTEIN 168"/>
    <property type="match status" value="1"/>
</dbReference>
<evidence type="ECO:0000256" key="5">
    <source>
        <dbReference type="ARBA" id="ARBA00022989"/>
    </source>
</evidence>
<feature type="transmembrane region" description="Helical" evidence="9">
    <location>
        <begin position="65"/>
        <end position="85"/>
    </location>
</feature>
<accession>A0A815LA59</accession>
<proteinExistence type="inferred from homology"/>
<feature type="transmembrane region" description="Helical" evidence="9">
    <location>
        <begin position="265"/>
        <end position="293"/>
    </location>
</feature>
<evidence type="ECO:0000256" key="1">
    <source>
        <dbReference type="ARBA" id="ARBA00004232"/>
    </source>
</evidence>
<dbReference type="PROSITE" id="PS51257">
    <property type="entry name" value="PROKAR_LIPOPROTEIN"/>
    <property type="match status" value="1"/>
</dbReference>
<dbReference type="GO" id="GO:0031965">
    <property type="term" value="C:nuclear membrane"/>
    <property type="evidence" value="ECO:0007669"/>
    <property type="project" value="UniProtKB-SubCell"/>
</dbReference>
<feature type="transmembrane region" description="Helical" evidence="9">
    <location>
        <begin position="665"/>
        <end position="685"/>
    </location>
</feature>
<feature type="transmembrane region" description="Helical" evidence="9">
    <location>
        <begin position="97"/>
        <end position="117"/>
    </location>
</feature>
<sequence>MTNIDRLLLCVSNCLIFLACLYDLFLVKYQSNLHVISRSVLVLIIVLYIVFFFLTRVLPNLLTNAFIFLTSLLLSLCLSLSIFTFQTSPTLSLTTKFIFYDLLLILSTICSVLSNLVRLFNNTTFYFLHYNELAELLGFSLGLYLTSQSTSLNYLLLSFFLLIITLRLRAFHSFILLTLNLIYFSNYYTPYSHIACLCFLSRMVSRPIIEIYFIALTSLERWILLLHLSSSYRRTFQRLMICIYYLVPFRCIYVIGQTVRLHDEWFVIVPLFFLSVIVWILFRSLTFSLLWMLSKKLIDCYLTMMQTNVDHEKHKISFIKLLASRGIRYFGLITWPILVCSTLLTCFISLLHYDTCTKDSVVLFLLTIHYECLILALVKQLTSIVGGSCIGYALVAPAFETKNWDLNTSNQSQITLRTRDNGLFSGSRNVQILSQQEAFESSQRCTSTLNNLERFMSNNLIDIFGCDYSSSGISMNFIDTKLKTFFARRTQDGRRYDTYFLYFSGPTCDNGDIILCDNQKITLNLLLQWWCENESSSSTSRLILLFDTFNSYKWLKQIRCQTFNHSCKPSVFLVLQTFIRQKKMPKLIELGQVRLGVFTEIWLKLNMNNEPSKSSHDSNASWRANHLEPKCSFSYFYPEFNFHHPTNADVDVYLNEHPFLKRLHFVYHVLTYIPSLFIYPFFYTFNCMKRWRFHLLVPRVIDTYHGFKLFVR</sequence>
<evidence type="ECO:0000313" key="11">
    <source>
        <dbReference type="Proteomes" id="UP000663852"/>
    </source>
</evidence>
<comment type="similarity">
    <text evidence="2">Belongs to the TMEM168 family.</text>
</comment>
<feature type="transmembrane region" description="Helical" evidence="9">
    <location>
        <begin position="39"/>
        <end position="59"/>
    </location>
</feature>
<keyword evidence="8" id="KW-0539">Nucleus</keyword>
<keyword evidence="7" id="KW-0325">Glycoprotein</keyword>
<feature type="transmembrane region" description="Helical" evidence="9">
    <location>
        <begin position="329"/>
        <end position="353"/>
    </location>
</feature>
<comment type="subcellular location">
    <subcellularLocation>
        <location evidence="1">Nucleus membrane</location>
        <topology evidence="1">Multi-pass membrane protein</topology>
    </subcellularLocation>
</comment>
<evidence type="ECO:0000256" key="8">
    <source>
        <dbReference type="ARBA" id="ARBA00023242"/>
    </source>
</evidence>
<evidence type="ECO:0000313" key="10">
    <source>
        <dbReference type="EMBL" id="CAF1407203.1"/>
    </source>
</evidence>
<comment type="caution">
    <text evidence="10">The sequence shown here is derived from an EMBL/GenBank/DDBJ whole genome shotgun (WGS) entry which is preliminary data.</text>
</comment>
<dbReference type="InterPro" id="IPR029713">
    <property type="entry name" value="TMEM168"/>
</dbReference>
<feature type="transmembrane region" description="Helical" evidence="9">
    <location>
        <begin position="137"/>
        <end position="163"/>
    </location>
</feature>
<keyword evidence="6 9" id="KW-0472">Membrane</keyword>
<dbReference type="Proteomes" id="UP000663852">
    <property type="component" value="Unassembled WGS sequence"/>
</dbReference>
<evidence type="ECO:0000256" key="4">
    <source>
        <dbReference type="ARBA" id="ARBA00022692"/>
    </source>
</evidence>
<evidence type="ECO:0000256" key="3">
    <source>
        <dbReference type="ARBA" id="ARBA00014572"/>
    </source>
</evidence>
<evidence type="ECO:0000256" key="6">
    <source>
        <dbReference type="ARBA" id="ARBA00023136"/>
    </source>
</evidence>
<dbReference type="OrthoDB" id="5967342at2759"/>
<name>A0A815LA59_ADIRI</name>
<evidence type="ECO:0000256" key="7">
    <source>
        <dbReference type="ARBA" id="ARBA00023180"/>
    </source>
</evidence>
<feature type="transmembrane region" description="Helical" evidence="9">
    <location>
        <begin position="6"/>
        <end position="27"/>
    </location>
</feature>
<feature type="transmembrane region" description="Helical" evidence="9">
    <location>
        <begin position="170"/>
        <end position="188"/>
    </location>
</feature>
<keyword evidence="5 9" id="KW-1133">Transmembrane helix</keyword>
<dbReference type="AlphaFoldDB" id="A0A815LA59"/>
<evidence type="ECO:0000256" key="2">
    <source>
        <dbReference type="ARBA" id="ARBA00007329"/>
    </source>
</evidence>
<dbReference type="EMBL" id="CAJNOJ010000339">
    <property type="protein sequence ID" value="CAF1407203.1"/>
    <property type="molecule type" value="Genomic_DNA"/>
</dbReference>
<feature type="transmembrane region" description="Helical" evidence="9">
    <location>
        <begin position="239"/>
        <end position="259"/>
    </location>
</feature>
<keyword evidence="4 9" id="KW-0812">Transmembrane</keyword>
<protein>
    <recommendedName>
        <fullName evidence="3">Transmembrane protein 168</fullName>
    </recommendedName>
</protein>
<reference evidence="10" key="1">
    <citation type="submission" date="2021-02" db="EMBL/GenBank/DDBJ databases">
        <authorList>
            <person name="Nowell W R."/>
        </authorList>
    </citation>
    <scope>NUCLEOTIDE SEQUENCE</scope>
</reference>
<evidence type="ECO:0000256" key="9">
    <source>
        <dbReference type="SAM" id="Phobius"/>
    </source>
</evidence>
<dbReference type="PANTHER" id="PTHR14437:SF2">
    <property type="entry name" value="TRANSMEMBRANE PROTEIN 168"/>
    <property type="match status" value="1"/>
</dbReference>
<organism evidence="10 11">
    <name type="scientific">Adineta ricciae</name>
    <name type="common">Rotifer</name>
    <dbReference type="NCBI Taxonomy" id="249248"/>
    <lineage>
        <taxon>Eukaryota</taxon>
        <taxon>Metazoa</taxon>
        <taxon>Spiralia</taxon>
        <taxon>Gnathifera</taxon>
        <taxon>Rotifera</taxon>
        <taxon>Eurotatoria</taxon>
        <taxon>Bdelloidea</taxon>
        <taxon>Adinetida</taxon>
        <taxon>Adinetidae</taxon>
        <taxon>Adineta</taxon>
    </lineage>
</organism>
<gene>
    <name evidence="10" type="ORF">EDS130_LOCUS36449</name>
</gene>